<dbReference type="OrthoDB" id="679501at2"/>
<dbReference type="HOGENOM" id="CLU_118000_0_0_10"/>
<sequence length="185" mass="21169">MVAGCFSIVSCEQVSTPKPRGYHRIDFPKKIYKRFDEGCKFSFDIPVYANVSNDKNSDAQPCWINVNYPQFNGKLHISYHNINGDKRKLVKLTEESRGLVFKHTIKATAIDESIISDKADNVYGTYYSIDGNAASAIQFYLTDSTQHFLRAALYFSSEPKLDSIQPVLNYIKKDVDVMIKSFKWK</sequence>
<dbReference type="InterPro" id="IPR019850">
    <property type="entry name" value="GldD-like"/>
</dbReference>
<evidence type="ECO:0000313" key="1">
    <source>
        <dbReference type="EMBL" id="AFD09239.1"/>
    </source>
</evidence>
<protein>
    <submittedName>
        <fullName evidence="1">Gliding motility-associated lipoprotein GldD</fullName>
    </submittedName>
</protein>
<accession>H8KLT5</accession>
<evidence type="ECO:0000313" key="2">
    <source>
        <dbReference type="Proteomes" id="UP000007590"/>
    </source>
</evidence>
<organism evidence="1 2">
    <name type="scientific">Solitalea canadensis (strain ATCC 29591 / DSM 3403 / JCM 21819 / LMG 8368 / NBRC 15130 / NCIMB 12057 / USAM 9D)</name>
    <name type="common">Flexibacter canadensis</name>
    <dbReference type="NCBI Taxonomy" id="929556"/>
    <lineage>
        <taxon>Bacteria</taxon>
        <taxon>Pseudomonadati</taxon>
        <taxon>Bacteroidota</taxon>
        <taxon>Sphingobacteriia</taxon>
        <taxon>Sphingobacteriales</taxon>
        <taxon>Sphingobacteriaceae</taxon>
        <taxon>Solitalea</taxon>
    </lineage>
</organism>
<dbReference type="AlphaFoldDB" id="H8KLT5"/>
<keyword evidence="2" id="KW-1185">Reference proteome</keyword>
<dbReference type="Proteomes" id="UP000007590">
    <property type="component" value="Chromosome"/>
</dbReference>
<proteinExistence type="predicted"/>
<dbReference type="KEGG" id="scn:Solca_4249"/>
<dbReference type="NCBIfam" id="TIGR03512">
    <property type="entry name" value="GldD_lipo"/>
    <property type="match status" value="1"/>
</dbReference>
<name>H8KLT5_SOLCM</name>
<dbReference type="Pfam" id="PF25593">
    <property type="entry name" value="GldD_lipo"/>
    <property type="match status" value="1"/>
</dbReference>
<keyword evidence="1" id="KW-0449">Lipoprotein</keyword>
<dbReference type="STRING" id="929556.Solca_4249"/>
<gene>
    <name evidence="1" type="ordered locus">Solca_4249</name>
</gene>
<dbReference type="eggNOG" id="ENOG502ZRB2">
    <property type="taxonomic scope" value="Bacteria"/>
</dbReference>
<reference evidence="1" key="1">
    <citation type="submission" date="2012-02" db="EMBL/GenBank/DDBJ databases">
        <title>The complete genome of Solitalea canadensis DSM 3403.</title>
        <authorList>
            <consortium name="US DOE Joint Genome Institute (JGI-PGF)"/>
            <person name="Lucas S."/>
            <person name="Copeland A."/>
            <person name="Lapidus A."/>
            <person name="Glavina del Rio T."/>
            <person name="Dalin E."/>
            <person name="Tice H."/>
            <person name="Bruce D."/>
            <person name="Goodwin L."/>
            <person name="Pitluck S."/>
            <person name="Peters L."/>
            <person name="Ovchinnikova G."/>
            <person name="Lu M."/>
            <person name="Kyrpides N."/>
            <person name="Mavromatis K."/>
            <person name="Ivanova N."/>
            <person name="Brettin T."/>
            <person name="Detter J.C."/>
            <person name="Han C."/>
            <person name="Larimer F."/>
            <person name="Land M."/>
            <person name="Hauser L."/>
            <person name="Markowitz V."/>
            <person name="Cheng J.-F."/>
            <person name="Hugenholtz P."/>
            <person name="Woyke T."/>
            <person name="Wu D."/>
            <person name="Spring S."/>
            <person name="Schroeder M."/>
            <person name="Kopitz M."/>
            <person name="Brambilla E."/>
            <person name="Klenk H.-P."/>
            <person name="Eisen J.A."/>
        </authorList>
    </citation>
    <scope>NUCLEOTIDE SEQUENCE</scope>
    <source>
        <strain evidence="1">DSM 3403</strain>
    </source>
</reference>
<dbReference type="EMBL" id="CP003349">
    <property type="protein sequence ID" value="AFD09239.1"/>
    <property type="molecule type" value="Genomic_DNA"/>
</dbReference>